<organism evidence="1 2">
    <name type="scientific">Shewanella inventionis</name>
    <dbReference type="NCBI Taxonomy" id="1738770"/>
    <lineage>
        <taxon>Bacteria</taxon>
        <taxon>Pseudomonadati</taxon>
        <taxon>Pseudomonadota</taxon>
        <taxon>Gammaproteobacteria</taxon>
        <taxon>Alteromonadales</taxon>
        <taxon>Shewanellaceae</taxon>
        <taxon>Shewanella</taxon>
    </lineage>
</organism>
<evidence type="ECO:0000313" key="2">
    <source>
        <dbReference type="Proteomes" id="UP000617555"/>
    </source>
</evidence>
<name>A0ABQ1IZL5_9GAMM</name>
<proteinExistence type="predicted"/>
<accession>A0ABQ1IZL5</accession>
<gene>
    <name evidence="1" type="ORF">GCM10011607_12690</name>
</gene>
<dbReference type="EMBL" id="BMII01000008">
    <property type="protein sequence ID" value="GGB53586.1"/>
    <property type="molecule type" value="Genomic_DNA"/>
</dbReference>
<dbReference type="Proteomes" id="UP000617555">
    <property type="component" value="Unassembled WGS sequence"/>
</dbReference>
<protein>
    <submittedName>
        <fullName evidence="1">Uncharacterized protein</fullName>
    </submittedName>
</protein>
<keyword evidence="2" id="KW-1185">Reference proteome</keyword>
<evidence type="ECO:0000313" key="1">
    <source>
        <dbReference type="EMBL" id="GGB53586.1"/>
    </source>
</evidence>
<comment type="caution">
    <text evidence="1">The sequence shown here is derived from an EMBL/GenBank/DDBJ whole genome shotgun (WGS) entry which is preliminary data.</text>
</comment>
<dbReference type="RefSeq" id="WP_188738141.1">
    <property type="nucleotide sequence ID" value="NZ_BMII01000008.1"/>
</dbReference>
<reference evidence="2" key="1">
    <citation type="journal article" date="2019" name="Int. J. Syst. Evol. Microbiol.">
        <title>The Global Catalogue of Microorganisms (GCM) 10K type strain sequencing project: providing services to taxonomists for standard genome sequencing and annotation.</title>
        <authorList>
            <consortium name="The Broad Institute Genomics Platform"/>
            <consortium name="The Broad Institute Genome Sequencing Center for Infectious Disease"/>
            <person name="Wu L."/>
            <person name="Ma J."/>
        </authorList>
    </citation>
    <scope>NUCLEOTIDE SEQUENCE [LARGE SCALE GENOMIC DNA]</scope>
    <source>
        <strain evidence="2">CGMCC 1.15339</strain>
    </source>
</reference>
<sequence>MAFGKIIFNKKGRWHWCSSEFDIVLELKEKDLEMEWFTAEIFYPDFPDYDTGMHKVEVKELLSKPDKLIPLIISPELREKLFRP</sequence>